<dbReference type="Pfam" id="PF10544">
    <property type="entry name" value="T5orf172"/>
    <property type="match status" value="1"/>
</dbReference>
<dbReference type="Proteomes" id="UP000002301">
    <property type="component" value="Chromosome 2"/>
</dbReference>
<dbReference type="EMBL" id="CP000759">
    <property type="protein sequence ID" value="ABS15983.1"/>
    <property type="molecule type" value="Genomic_DNA"/>
</dbReference>
<name>A6X429_BRUA4</name>
<evidence type="ECO:0000313" key="3">
    <source>
        <dbReference type="Proteomes" id="UP000002301"/>
    </source>
</evidence>
<keyword evidence="3" id="KW-1185">Reference proteome</keyword>
<gene>
    <name evidence="2" type="ordered locus">Oant_3276</name>
</gene>
<dbReference type="KEGG" id="oan:Oant_3276"/>
<organism evidence="2 3">
    <name type="scientific">Brucella anthropi (strain ATCC 49188 / DSM 6882 / CCUG 24695 / JCM 21032 / LMG 3331 / NBRC 15819 / NCTC 12168 / Alc 37)</name>
    <name type="common">Ochrobactrum anthropi</name>
    <dbReference type="NCBI Taxonomy" id="439375"/>
    <lineage>
        <taxon>Bacteria</taxon>
        <taxon>Pseudomonadati</taxon>
        <taxon>Pseudomonadota</taxon>
        <taxon>Alphaproteobacteria</taxon>
        <taxon>Hyphomicrobiales</taxon>
        <taxon>Brucellaceae</taxon>
        <taxon>Brucella/Ochrobactrum group</taxon>
        <taxon>Brucella</taxon>
    </lineage>
</organism>
<feature type="domain" description="Bacteriophage T5 Orf172 DNA-binding" evidence="1">
    <location>
        <begin position="21"/>
        <end position="92"/>
    </location>
</feature>
<dbReference type="eggNOG" id="ENOG503175H">
    <property type="taxonomic scope" value="Bacteria"/>
</dbReference>
<accession>A6X429</accession>
<dbReference type="RefSeq" id="WP_012092718.1">
    <property type="nucleotide sequence ID" value="NC_009668.1"/>
</dbReference>
<evidence type="ECO:0000313" key="2">
    <source>
        <dbReference type="EMBL" id="ABS15983.1"/>
    </source>
</evidence>
<proteinExistence type="predicted"/>
<dbReference type="HOGENOM" id="CLU_1693680_0_0_5"/>
<dbReference type="InterPro" id="IPR018306">
    <property type="entry name" value="Phage_T5_Orf172_DNA-bd"/>
</dbReference>
<reference evidence="2 3" key="1">
    <citation type="journal article" date="2011" name="J. Bacteriol.">
        <title>Genome of Ochrobactrum anthropi ATCC 49188 T, a versatile opportunistic pathogen and symbiont of several eukaryotic hosts.</title>
        <authorList>
            <person name="Chain P.S."/>
            <person name="Lang D.M."/>
            <person name="Comerci D.J."/>
            <person name="Malfatti S.A."/>
            <person name="Vergez L.M."/>
            <person name="Shin M."/>
            <person name="Ugalde R.A."/>
            <person name="Garcia E."/>
            <person name="Tolmasky M.E."/>
        </authorList>
    </citation>
    <scope>NUCLEOTIDE SEQUENCE [LARGE SCALE GENOMIC DNA]</scope>
    <source>
        <strain evidence="3">ATCC 49188 / DSM 6882 / CCUG 24695 / JCM 21032 / LMG 3331 / NBRC 15819 / NCTC 12168 / Alc 37</strain>
    </source>
</reference>
<evidence type="ECO:0000259" key="1">
    <source>
        <dbReference type="Pfam" id="PF10544"/>
    </source>
</evidence>
<sequence>MIFKNVGTVMPVWNLHRVDPGFIYIVENHGKYKIGKSKRARIRLSAAKTWLPDMKLVGHKPFWGMSHHERCFHTGFARYWYSGEWFDFNGDDNVKDILLQGFTAFSDEDPDRNSVDFIYWFNGDGMAEFVREQVTQKLSLPRFQRQESFNQRRSD</sequence>
<protein>
    <recommendedName>
        <fullName evidence="1">Bacteriophage T5 Orf172 DNA-binding domain-containing protein</fullName>
    </recommendedName>
</protein>
<dbReference type="AlphaFoldDB" id="A6X429"/>